<dbReference type="EMBL" id="JAYKXP010000034">
    <property type="protein sequence ID" value="KAK7041519.1"/>
    <property type="molecule type" value="Genomic_DNA"/>
</dbReference>
<dbReference type="AlphaFoldDB" id="A0AAW0CSL4"/>
<proteinExistence type="predicted"/>
<reference evidence="1 2" key="1">
    <citation type="submission" date="2024-01" db="EMBL/GenBank/DDBJ databases">
        <title>A draft genome for a cacao thread blight-causing isolate of Paramarasmius palmivorus.</title>
        <authorList>
            <person name="Baruah I.K."/>
            <person name="Bukari Y."/>
            <person name="Amoako-Attah I."/>
            <person name="Meinhardt L.W."/>
            <person name="Bailey B.A."/>
            <person name="Cohen S.P."/>
        </authorList>
    </citation>
    <scope>NUCLEOTIDE SEQUENCE [LARGE SCALE GENOMIC DNA]</scope>
    <source>
        <strain evidence="1 2">GH-12</strain>
    </source>
</reference>
<name>A0AAW0CSL4_9AGAR</name>
<sequence length="403" mass="45324">MTSSLVRVDSFLDLSISLPTVLDLDIPGPISRNFLDAVYVITQNFCVPEPHIVEATKKMWPTLCVRLSQLLHGYILDTAETPRTPDGLQFRGRLVEAALLLFTILDIIPRNHSILIQSTGISSTAQFIPLMAELVFRLVEMGDPVFELIWVLVTKYQGRLNNSIQPGSKQFEAILAKQGVPRACMHFLREELKKSVHGIDGHAVLTSLDLIRLCHVPSFRAFRCTMLSDHVVTLLTQLLERFSISFQHNLDGENMALVCAVLSQCARHLEVRFLEGFHWVVEALDAGLLSHLPNVAYTLEAVKALSGEEVDSLRENCTVLLSSMKPYLVFRSVLNRVLKQTSFRNSEFPGNHRQDTTIRSALLAFHDSAWNTKCVMYQFDDHNVLSCINPRVGMIRSSAVDID</sequence>
<gene>
    <name evidence="1" type="ORF">VNI00_009389</name>
</gene>
<evidence type="ECO:0000313" key="2">
    <source>
        <dbReference type="Proteomes" id="UP001383192"/>
    </source>
</evidence>
<evidence type="ECO:0000313" key="1">
    <source>
        <dbReference type="EMBL" id="KAK7041519.1"/>
    </source>
</evidence>
<protein>
    <submittedName>
        <fullName evidence="1">Uncharacterized protein</fullName>
    </submittedName>
</protein>
<comment type="caution">
    <text evidence="1">The sequence shown here is derived from an EMBL/GenBank/DDBJ whole genome shotgun (WGS) entry which is preliminary data.</text>
</comment>
<dbReference type="Proteomes" id="UP001383192">
    <property type="component" value="Unassembled WGS sequence"/>
</dbReference>
<keyword evidence="2" id="KW-1185">Reference proteome</keyword>
<accession>A0AAW0CSL4</accession>
<organism evidence="1 2">
    <name type="scientific">Paramarasmius palmivorus</name>
    <dbReference type="NCBI Taxonomy" id="297713"/>
    <lineage>
        <taxon>Eukaryota</taxon>
        <taxon>Fungi</taxon>
        <taxon>Dikarya</taxon>
        <taxon>Basidiomycota</taxon>
        <taxon>Agaricomycotina</taxon>
        <taxon>Agaricomycetes</taxon>
        <taxon>Agaricomycetidae</taxon>
        <taxon>Agaricales</taxon>
        <taxon>Marasmiineae</taxon>
        <taxon>Marasmiaceae</taxon>
        <taxon>Paramarasmius</taxon>
    </lineage>
</organism>